<dbReference type="InterPro" id="IPR057559">
    <property type="entry name" value="SAM_6"/>
</dbReference>
<protein>
    <submittedName>
        <fullName evidence="4">Uncharacterized protein</fullName>
    </submittedName>
</protein>
<proteinExistence type="predicted"/>
<feature type="domain" description="DUF7102" evidence="2">
    <location>
        <begin position="725"/>
        <end position="890"/>
    </location>
</feature>
<dbReference type="Proteomes" id="UP001345013">
    <property type="component" value="Unassembled WGS sequence"/>
</dbReference>
<evidence type="ECO:0000256" key="1">
    <source>
        <dbReference type="SAM" id="MobiDB-lite"/>
    </source>
</evidence>
<dbReference type="Pfam" id="PF23394">
    <property type="entry name" value="DUF7102"/>
    <property type="match status" value="1"/>
</dbReference>
<gene>
    <name evidence="4" type="ORF">LTR24_000744</name>
</gene>
<feature type="region of interest" description="Disordered" evidence="1">
    <location>
        <begin position="692"/>
        <end position="711"/>
    </location>
</feature>
<feature type="region of interest" description="Disordered" evidence="1">
    <location>
        <begin position="318"/>
        <end position="358"/>
    </location>
</feature>
<dbReference type="EMBL" id="JAVRRG010000005">
    <property type="protein sequence ID" value="KAK5100896.1"/>
    <property type="molecule type" value="Genomic_DNA"/>
</dbReference>
<accession>A0ABR0KPW6</accession>
<feature type="compositionally biased region" description="Pro residues" evidence="1">
    <location>
        <begin position="550"/>
        <end position="565"/>
    </location>
</feature>
<sequence>MDIVTTTSEPSVLMYARYFGLTRRHTSTDLLSNFDHLPPPPCRGSLNRSIDQDCARLIQSFEEAASKHLTLANDEPLHIPKDVTTFLKKSTSKANLNLHHIYQTLLPDPHYLRKHKLKIPLLLIGGGDVHKDVRRIKKGINLIRVLDDLLEDYEEASRHCGQDEECFSSTASAEILEMAQDQLEKATQTQVVEVTAQSLQYLKDVLCSSLSKEHVTQMLLESLPQVKQSVSTPAKDMAEEDFELDFDEVQARNSTDRTLAAPSDVEAKALMVKQETNDLLYGLDVAVDNEILRSANVLQADDEMSSLLKQFTNHDVEELDEQSGFGRGDTRDSVEAGPPQKRRKLIHKQDDRMQSAKSPLLATGQDTCAPTTSCWQARKVPVPRIELHSNRLPLLELDKVLAPYQSAQGHNANSMDNQQRLPLTVPCMEEVMRDAMPDNAGFLDRYLGKPKPIVTSDKLLFKEPGIRALDKTDKDEEDLVIEDYRLDEWKAHTFLEADPQVTGEPQTYFFNKHDPTVKVESNEHQRMSISGGSCLVDAEAQPATTTSKHPSPPSDQQPLPPPQRPSNPFNKSATDIKCELKHIREHVGQTLDPQAIHNKAHHTDVKAEHKVKPKETVAQLLNRVRKSQTRLSNSQSEAYSHTPFSSDTLSGFLDLQGKRFKAPPVQQTCKECEVAEDPIQSTQSSVNVQVEGAVSNPSTKSEESNVQKAEPQVLPSVTALDQPKTIVLNSNILQKKPLLAQFLERTGEEQLTLIYRDLDQEEGGGPDIILNPCTCLQITSLQALNQRPLPGQRTATELSKVHDHIAMLSQRYPVVIVFVHCLEMDDAGLQQKQISPMTPFISFCQQLTARGGAPASIVLPIWIGCQHAQSTSDAINAWVWQTIQHRAYETPRPLKANLTIDAPSALIQDETLWEIMLVKAGLNPLAAQLVIGSLKRPSMPNGMSAGTGFQWGLRRLVSMEQSDRHDMFDKLIGRDAVDRLSRALGE</sequence>
<name>A0ABR0KPW6_9EURO</name>
<dbReference type="InterPro" id="IPR055528">
    <property type="entry name" value="DUF7102"/>
</dbReference>
<evidence type="ECO:0000313" key="4">
    <source>
        <dbReference type="EMBL" id="KAK5100896.1"/>
    </source>
</evidence>
<organism evidence="4 5">
    <name type="scientific">Lithohypha guttulata</name>
    <dbReference type="NCBI Taxonomy" id="1690604"/>
    <lineage>
        <taxon>Eukaryota</taxon>
        <taxon>Fungi</taxon>
        <taxon>Dikarya</taxon>
        <taxon>Ascomycota</taxon>
        <taxon>Pezizomycotina</taxon>
        <taxon>Eurotiomycetes</taxon>
        <taxon>Chaetothyriomycetidae</taxon>
        <taxon>Chaetothyriales</taxon>
        <taxon>Trichomeriaceae</taxon>
        <taxon>Lithohypha</taxon>
    </lineage>
</organism>
<reference evidence="4 5" key="1">
    <citation type="submission" date="2023-08" db="EMBL/GenBank/DDBJ databases">
        <title>Black Yeasts Isolated from many extreme environments.</title>
        <authorList>
            <person name="Coleine C."/>
            <person name="Stajich J.E."/>
            <person name="Selbmann L."/>
        </authorList>
    </citation>
    <scope>NUCLEOTIDE SEQUENCE [LARGE SCALE GENOMIC DNA]</scope>
    <source>
        <strain evidence="4 5">CCFEE 5885</strain>
    </source>
</reference>
<keyword evidence="5" id="KW-1185">Reference proteome</keyword>
<evidence type="ECO:0000313" key="5">
    <source>
        <dbReference type="Proteomes" id="UP001345013"/>
    </source>
</evidence>
<comment type="caution">
    <text evidence="4">The sequence shown here is derived from an EMBL/GenBank/DDBJ whole genome shotgun (WGS) entry which is preliminary data.</text>
</comment>
<dbReference type="Pfam" id="PF23395">
    <property type="entry name" value="SAM_6"/>
    <property type="match status" value="1"/>
</dbReference>
<feature type="region of interest" description="Disordered" evidence="1">
    <location>
        <begin position="540"/>
        <end position="572"/>
    </location>
</feature>
<feature type="domain" description="SAM-like" evidence="3">
    <location>
        <begin position="907"/>
        <end position="984"/>
    </location>
</feature>
<evidence type="ECO:0000259" key="2">
    <source>
        <dbReference type="Pfam" id="PF23394"/>
    </source>
</evidence>
<evidence type="ECO:0000259" key="3">
    <source>
        <dbReference type="Pfam" id="PF23395"/>
    </source>
</evidence>